<comment type="caution">
    <text evidence="11">The sequence shown here is derived from an EMBL/GenBank/DDBJ whole genome shotgun (WGS) entry which is preliminary data.</text>
</comment>
<evidence type="ECO:0000256" key="5">
    <source>
        <dbReference type="ARBA" id="ARBA00023136"/>
    </source>
</evidence>
<keyword evidence="5" id="KW-0472">Membrane</keyword>
<accession>A0A401P5N7</accession>
<dbReference type="InterPro" id="IPR000082">
    <property type="entry name" value="SEA_dom"/>
</dbReference>
<evidence type="ECO:0000256" key="8">
    <source>
        <dbReference type="SAM" id="MobiDB-lite"/>
    </source>
</evidence>
<name>A0A401P5N7_SCYTO</name>
<proteinExistence type="predicted"/>
<dbReference type="SMART" id="SM00192">
    <property type="entry name" value="LDLa"/>
    <property type="match status" value="1"/>
</dbReference>
<dbReference type="STRING" id="75743.A0A401P5N7"/>
<organism evidence="11 12">
    <name type="scientific">Scyliorhinus torazame</name>
    <name type="common">Cloudy catshark</name>
    <name type="synonym">Catulus torazame</name>
    <dbReference type="NCBI Taxonomy" id="75743"/>
    <lineage>
        <taxon>Eukaryota</taxon>
        <taxon>Metazoa</taxon>
        <taxon>Chordata</taxon>
        <taxon>Craniata</taxon>
        <taxon>Vertebrata</taxon>
        <taxon>Chondrichthyes</taxon>
        <taxon>Elasmobranchii</taxon>
        <taxon>Galeomorphii</taxon>
        <taxon>Galeoidea</taxon>
        <taxon>Carcharhiniformes</taxon>
        <taxon>Scyliorhinidae</taxon>
        <taxon>Scyliorhinus</taxon>
    </lineage>
</organism>
<evidence type="ECO:0000259" key="10">
    <source>
        <dbReference type="PROSITE" id="PS50240"/>
    </source>
</evidence>
<dbReference type="GO" id="GO:0004252">
    <property type="term" value="F:serine-type endopeptidase activity"/>
    <property type="evidence" value="ECO:0007669"/>
    <property type="project" value="InterPro"/>
</dbReference>
<dbReference type="SMART" id="SM00020">
    <property type="entry name" value="Tryp_SPc"/>
    <property type="match status" value="1"/>
</dbReference>
<reference evidence="11 12" key="1">
    <citation type="journal article" date="2018" name="Nat. Ecol. Evol.">
        <title>Shark genomes provide insights into elasmobranch evolution and the origin of vertebrates.</title>
        <authorList>
            <person name="Hara Y"/>
            <person name="Yamaguchi K"/>
            <person name="Onimaru K"/>
            <person name="Kadota M"/>
            <person name="Koyanagi M"/>
            <person name="Keeley SD"/>
            <person name="Tatsumi K"/>
            <person name="Tanaka K"/>
            <person name="Motone F"/>
            <person name="Kageyama Y"/>
            <person name="Nozu R"/>
            <person name="Adachi N"/>
            <person name="Nishimura O"/>
            <person name="Nakagawa R"/>
            <person name="Tanegashima C"/>
            <person name="Kiyatake I"/>
            <person name="Matsumoto R"/>
            <person name="Murakumo K"/>
            <person name="Nishida K"/>
            <person name="Terakita A"/>
            <person name="Kuratani S"/>
            <person name="Sato K"/>
            <person name="Hyodo S Kuraku.S."/>
        </authorList>
    </citation>
    <scope>NUCLEOTIDE SEQUENCE [LARGE SCALE GENOMIC DNA]</scope>
</reference>
<dbReference type="InterPro" id="IPR036055">
    <property type="entry name" value="LDL_receptor-like_sf"/>
</dbReference>
<dbReference type="SUPFAM" id="SSF50494">
    <property type="entry name" value="Trypsin-like serine proteases"/>
    <property type="match status" value="1"/>
</dbReference>
<dbReference type="PROSITE" id="PS50068">
    <property type="entry name" value="LDLRA_2"/>
    <property type="match status" value="1"/>
</dbReference>
<dbReference type="InterPro" id="IPR001254">
    <property type="entry name" value="Trypsin_dom"/>
</dbReference>
<dbReference type="InterPro" id="IPR043504">
    <property type="entry name" value="Peptidase_S1_PA_chymotrypsin"/>
</dbReference>
<dbReference type="SUPFAM" id="SSF57424">
    <property type="entry name" value="LDL receptor-like module"/>
    <property type="match status" value="1"/>
</dbReference>
<evidence type="ECO:0000259" key="9">
    <source>
        <dbReference type="PROSITE" id="PS50024"/>
    </source>
</evidence>
<evidence type="ECO:0000256" key="7">
    <source>
        <dbReference type="PROSITE-ProRule" id="PRU00124"/>
    </source>
</evidence>
<keyword evidence="2" id="KW-0812">Transmembrane</keyword>
<gene>
    <name evidence="11" type="ORF">scyTo_0015223</name>
</gene>
<dbReference type="Proteomes" id="UP000288216">
    <property type="component" value="Unassembled WGS sequence"/>
</dbReference>
<comment type="caution">
    <text evidence="7">Lacks conserved residue(s) required for the propagation of feature annotation.</text>
</comment>
<dbReference type="Gene3D" id="4.10.400.10">
    <property type="entry name" value="Low-density Lipoprotein Receptor"/>
    <property type="match status" value="1"/>
</dbReference>
<dbReference type="InterPro" id="IPR036364">
    <property type="entry name" value="SEA_dom_sf"/>
</dbReference>
<protein>
    <recommendedName>
        <fullName evidence="13">Peptidase S1 domain-containing protein</fullName>
    </recommendedName>
</protein>
<evidence type="ECO:0000313" key="11">
    <source>
        <dbReference type="EMBL" id="GCB68449.1"/>
    </source>
</evidence>
<dbReference type="OMA" id="CYFVGEL"/>
<dbReference type="Pfam" id="PF01390">
    <property type="entry name" value="SEA"/>
    <property type="match status" value="1"/>
</dbReference>
<dbReference type="PANTHER" id="PTHR24260">
    <property type="match status" value="1"/>
</dbReference>
<dbReference type="EMBL" id="BFAA01008527">
    <property type="protein sequence ID" value="GCB68449.1"/>
    <property type="molecule type" value="Genomic_DNA"/>
</dbReference>
<evidence type="ECO:0000256" key="1">
    <source>
        <dbReference type="ARBA" id="ARBA00004606"/>
    </source>
</evidence>
<dbReference type="SUPFAM" id="SSF82671">
    <property type="entry name" value="SEA domain"/>
    <property type="match status" value="1"/>
</dbReference>
<dbReference type="InterPro" id="IPR009003">
    <property type="entry name" value="Peptidase_S1_PA"/>
</dbReference>
<keyword evidence="6 7" id="KW-1015">Disulfide bond</keyword>
<dbReference type="OrthoDB" id="2019384at2759"/>
<dbReference type="Gene3D" id="2.40.10.10">
    <property type="entry name" value="Trypsin-like serine proteases"/>
    <property type="match status" value="1"/>
</dbReference>
<dbReference type="CDD" id="cd00112">
    <property type="entry name" value="LDLa"/>
    <property type="match status" value="1"/>
</dbReference>
<dbReference type="Pfam" id="PF00089">
    <property type="entry name" value="Trypsin"/>
    <property type="match status" value="1"/>
</dbReference>
<evidence type="ECO:0000256" key="3">
    <source>
        <dbReference type="ARBA" id="ARBA00022968"/>
    </source>
</evidence>
<keyword evidence="12" id="KW-1185">Reference proteome</keyword>
<comment type="subcellular location">
    <subcellularLocation>
        <location evidence="1">Membrane</location>
        <topology evidence="1">Single-pass type II membrane protein</topology>
    </subcellularLocation>
</comment>
<feature type="domain" description="Peptidase S1" evidence="10">
    <location>
        <begin position="239"/>
        <end position="441"/>
    </location>
</feature>
<dbReference type="InterPro" id="IPR002172">
    <property type="entry name" value="LDrepeatLR_classA_rpt"/>
</dbReference>
<feature type="disulfide bond" evidence="7">
    <location>
        <begin position="233"/>
        <end position="248"/>
    </location>
</feature>
<dbReference type="AlphaFoldDB" id="A0A401P5N7"/>
<sequence>MLIRGFLEVPIILNGFAPNRPAQTSVATSLGSTIKTTSPTDSSTQVGNSSNANTSQVSVTPMSSVTNSTAAALNYSTQASHNFSSVTNSSTDAQTHSTEEICYFVGELKVNQNTPIQLNSDPNSSEYINVAEAVERKINIAYRSSALKMKYVATKLIGISPVYSAIRFWMFFWCSVTFQEEKISEIFQQNVDNVTVPNNGQLTIRINSEIKQCQDSMPTCASGYCINKTVMYCDDVDDCWNGSDEALCACEGTSAAGCPSMVTLIGKKYSNPCHGSLIASEWVLTSSRCANDSSFSDICTAGASRPQKYKIRKRHIVDWQGEGIALLHLSTAVDSKLVQPIPLPDSSNQTETAQTICRITPQSNSKYKVKWRVIASDERIITMRKSFSNLRYCQDEGGSPLMCLNGNNTWVLTAVRGTSFKHTTKYKRINNFLSLIKQYINRNKVNGDI</sequence>
<evidence type="ECO:0000256" key="6">
    <source>
        <dbReference type="ARBA" id="ARBA00023157"/>
    </source>
</evidence>
<keyword evidence="3" id="KW-0735">Signal-anchor</keyword>
<evidence type="ECO:0000256" key="2">
    <source>
        <dbReference type="ARBA" id="ARBA00022692"/>
    </source>
</evidence>
<feature type="region of interest" description="Disordered" evidence="8">
    <location>
        <begin position="27"/>
        <end position="61"/>
    </location>
</feature>
<feature type="disulfide bond" evidence="7">
    <location>
        <begin position="213"/>
        <end position="225"/>
    </location>
</feature>
<dbReference type="PROSITE" id="PS01209">
    <property type="entry name" value="LDLRA_1"/>
    <property type="match status" value="1"/>
</dbReference>
<dbReference type="Gene3D" id="3.30.70.960">
    <property type="entry name" value="SEA domain"/>
    <property type="match status" value="1"/>
</dbReference>
<dbReference type="GO" id="GO:0016020">
    <property type="term" value="C:membrane"/>
    <property type="evidence" value="ECO:0007669"/>
    <property type="project" value="UniProtKB-SubCell"/>
</dbReference>
<keyword evidence="4" id="KW-1133">Transmembrane helix</keyword>
<dbReference type="PROSITE" id="PS50240">
    <property type="entry name" value="TRYPSIN_DOM"/>
    <property type="match status" value="1"/>
</dbReference>
<dbReference type="InterPro" id="IPR051333">
    <property type="entry name" value="CLIP_Serine_Protease"/>
</dbReference>
<feature type="domain" description="SEA" evidence="9">
    <location>
        <begin position="100"/>
        <end position="216"/>
    </location>
</feature>
<dbReference type="GO" id="GO:0006508">
    <property type="term" value="P:proteolysis"/>
    <property type="evidence" value="ECO:0007669"/>
    <property type="project" value="InterPro"/>
</dbReference>
<dbReference type="PANTHER" id="PTHR24260:SF136">
    <property type="entry name" value="GH08193P-RELATED"/>
    <property type="match status" value="1"/>
</dbReference>
<dbReference type="InterPro" id="IPR023415">
    <property type="entry name" value="LDLR_class-A_CS"/>
</dbReference>
<evidence type="ECO:0008006" key="13">
    <source>
        <dbReference type="Google" id="ProtNLM"/>
    </source>
</evidence>
<evidence type="ECO:0000256" key="4">
    <source>
        <dbReference type="ARBA" id="ARBA00022989"/>
    </source>
</evidence>
<dbReference type="PROSITE" id="PS50024">
    <property type="entry name" value="SEA"/>
    <property type="match status" value="1"/>
</dbReference>
<evidence type="ECO:0000313" key="12">
    <source>
        <dbReference type="Proteomes" id="UP000288216"/>
    </source>
</evidence>